<evidence type="ECO:0000313" key="2">
    <source>
        <dbReference type="Proteomes" id="UP000777438"/>
    </source>
</evidence>
<dbReference type="OrthoDB" id="5194604at2759"/>
<name>A0A9P9AKP5_9HYPO</name>
<comment type="caution">
    <text evidence="1">The sequence shown here is derived from an EMBL/GenBank/DDBJ whole genome shotgun (WGS) entry which is preliminary data.</text>
</comment>
<organism evidence="1 2">
    <name type="scientific">Thelonectria olida</name>
    <dbReference type="NCBI Taxonomy" id="1576542"/>
    <lineage>
        <taxon>Eukaryota</taxon>
        <taxon>Fungi</taxon>
        <taxon>Dikarya</taxon>
        <taxon>Ascomycota</taxon>
        <taxon>Pezizomycotina</taxon>
        <taxon>Sordariomycetes</taxon>
        <taxon>Hypocreomycetidae</taxon>
        <taxon>Hypocreales</taxon>
        <taxon>Nectriaceae</taxon>
        <taxon>Thelonectria</taxon>
    </lineage>
</organism>
<accession>A0A9P9AKP5</accession>
<proteinExistence type="predicted"/>
<gene>
    <name evidence="1" type="ORF">B0T10DRAFT_566143</name>
</gene>
<keyword evidence="2" id="KW-1185">Reference proteome</keyword>
<reference evidence="1 2" key="1">
    <citation type="journal article" date="2021" name="Nat. Commun.">
        <title>Genetic determinants of endophytism in the Arabidopsis root mycobiome.</title>
        <authorList>
            <person name="Mesny F."/>
            <person name="Miyauchi S."/>
            <person name="Thiergart T."/>
            <person name="Pickel B."/>
            <person name="Atanasova L."/>
            <person name="Karlsson M."/>
            <person name="Huettel B."/>
            <person name="Barry K.W."/>
            <person name="Haridas S."/>
            <person name="Chen C."/>
            <person name="Bauer D."/>
            <person name="Andreopoulos W."/>
            <person name="Pangilinan J."/>
            <person name="LaButti K."/>
            <person name="Riley R."/>
            <person name="Lipzen A."/>
            <person name="Clum A."/>
            <person name="Drula E."/>
            <person name="Henrissat B."/>
            <person name="Kohler A."/>
            <person name="Grigoriev I.V."/>
            <person name="Martin F.M."/>
            <person name="Hacquard S."/>
        </authorList>
    </citation>
    <scope>NUCLEOTIDE SEQUENCE [LARGE SCALE GENOMIC DNA]</scope>
    <source>
        <strain evidence="1 2">MPI-CAGE-CH-0241</strain>
    </source>
</reference>
<evidence type="ECO:0008006" key="3">
    <source>
        <dbReference type="Google" id="ProtNLM"/>
    </source>
</evidence>
<dbReference type="AlphaFoldDB" id="A0A9P9AKP5"/>
<dbReference type="EMBL" id="JAGPYM010000029">
    <property type="protein sequence ID" value="KAH6879459.1"/>
    <property type="molecule type" value="Genomic_DNA"/>
</dbReference>
<dbReference type="Proteomes" id="UP000777438">
    <property type="component" value="Unassembled WGS sequence"/>
</dbReference>
<protein>
    <recommendedName>
        <fullName evidence="3">Polymer-forming cytoskeletal protein</fullName>
    </recommendedName>
</protein>
<sequence length="144" mass="15631">MAQYYATGAPSFKTSRTIQSDGAIDLHGPIKVLGSVKSGSNISLIGDFIIRKKIDANGELIMNGSLRCEDKISCGKLKVGGTLEGGDLTIYGDLTLHGYLKCQRLVVYGSLTLIGHESTWLAEVSQQIAGAVVRREREGDWEWD</sequence>
<evidence type="ECO:0000313" key="1">
    <source>
        <dbReference type="EMBL" id="KAH6879459.1"/>
    </source>
</evidence>